<dbReference type="AlphaFoldDB" id="A0A0B8P4C1"/>
<dbReference type="InterPro" id="IPR013785">
    <property type="entry name" value="Aldolase_TIM"/>
</dbReference>
<reference evidence="3 4" key="1">
    <citation type="submission" date="2015-01" db="EMBL/GenBank/DDBJ databases">
        <title>Vibrio sp. C1 JCM 19231 whole genome shotgun sequence.</title>
        <authorList>
            <person name="Sawabe T."/>
            <person name="Meirelles P."/>
            <person name="Feng G."/>
            <person name="Sayaka M."/>
            <person name="Hattori M."/>
            <person name="Ohkuma M."/>
        </authorList>
    </citation>
    <scope>NUCLEOTIDE SEQUENCE [LARGE SCALE GENOMIC DNA]</scope>
    <source>
        <strain evidence="4">JCM 19231</strain>
    </source>
</reference>
<evidence type="ECO:0000313" key="4">
    <source>
        <dbReference type="Proteomes" id="UP000031671"/>
    </source>
</evidence>
<dbReference type="Proteomes" id="UP000031671">
    <property type="component" value="Unassembled WGS sequence"/>
</dbReference>
<dbReference type="SUPFAM" id="SSF51395">
    <property type="entry name" value="FMN-linked oxidoreductases"/>
    <property type="match status" value="1"/>
</dbReference>
<dbReference type="InterPro" id="IPR002932">
    <property type="entry name" value="Glu_synthdom"/>
</dbReference>
<gene>
    <name evidence="3" type="ORF">JCM19231_4845</name>
</gene>
<keyword evidence="4" id="KW-1185">Reference proteome</keyword>
<comment type="similarity">
    <text evidence="1">Belongs to the glutamate synthase family.</text>
</comment>
<sequence>MITPSKVAWALALGADFVVSARGHMFSLGCIQALKCNKDTCPTGITTQNKSLQKGLNVEDKKQRVANYNKYIHYGVGLIAHSCGVTNARDIKMDHVRVVTENGLSIALDKLYQHHV</sequence>
<dbReference type="GO" id="GO:0006537">
    <property type="term" value="P:glutamate biosynthetic process"/>
    <property type="evidence" value="ECO:0007669"/>
    <property type="project" value="InterPro"/>
</dbReference>
<dbReference type="EMBL" id="BBRZ01000149">
    <property type="protein sequence ID" value="GAM59397.1"/>
    <property type="molecule type" value="Genomic_DNA"/>
</dbReference>
<feature type="domain" description="Glutamate synthase" evidence="2">
    <location>
        <begin position="3"/>
        <end position="84"/>
    </location>
</feature>
<accession>A0A0B8P4C1</accession>
<keyword evidence="3" id="KW-0560">Oxidoreductase</keyword>
<protein>
    <submittedName>
        <fullName evidence="3">Ferredoxin-dependent glutamate synthase</fullName>
        <ecNumber evidence="3">1.4.7.1</ecNumber>
    </submittedName>
</protein>
<dbReference type="EC" id="1.4.7.1" evidence="3"/>
<dbReference type="Pfam" id="PF01645">
    <property type="entry name" value="Glu_synthase"/>
    <property type="match status" value="1"/>
</dbReference>
<organism evidence="3 4">
    <name type="scientific">Vibrio ishigakensis</name>
    <dbReference type="NCBI Taxonomy" id="1481914"/>
    <lineage>
        <taxon>Bacteria</taxon>
        <taxon>Pseudomonadati</taxon>
        <taxon>Pseudomonadota</taxon>
        <taxon>Gammaproteobacteria</taxon>
        <taxon>Vibrionales</taxon>
        <taxon>Vibrionaceae</taxon>
        <taxon>Vibrio</taxon>
    </lineage>
</organism>
<evidence type="ECO:0000256" key="1">
    <source>
        <dbReference type="ARBA" id="ARBA00009716"/>
    </source>
</evidence>
<reference evidence="3 4" key="2">
    <citation type="submission" date="2015-01" db="EMBL/GenBank/DDBJ databases">
        <authorList>
            <consortium name="NBRP consortium"/>
            <person name="Sawabe T."/>
            <person name="Meirelles P."/>
            <person name="Feng G."/>
            <person name="Sayaka M."/>
            <person name="Hattori M."/>
            <person name="Ohkuma M."/>
        </authorList>
    </citation>
    <scope>NUCLEOTIDE SEQUENCE [LARGE SCALE GENOMIC DNA]</scope>
    <source>
        <strain evidence="4">JCM 19231</strain>
    </source>
</reference>
<dbReference type="Gene3D" id="3.20.20.70">
    <property type="entry name" value="Aldolase class I"/>
    <property type="match status" value="1"/>
</dbReference>
<dbReference type="PANTHER" id="PTHR43819:SF1">
    <property type="entry name" value="ARCHAEAL-TYPE GLUTAMATE SYNTHASE [NADPH]"/>
    <property type="match status" value="1"/>
</dbReference>
<dbReference type="PANTHER" id="PTHR43819">
    <property type="entry name" value="ARCHAEAL-TYPE GLUTAMATE SYNTHASE [NADPH]"/>
    <property type="match status" value="1"/>
</dbReference>
<comment type="caution">
    <text evidence="3">The sequence shown here is derived from an EMBL/GenBank/DDBJ whole genome shotgun (WGS) entry which is preliminary data.</text>
</comment>
<proteinExistence type="inferred from homology"/>
<evidence type="ECO:0000259" key="2">
    <source>
        <dbReference type="Pfam" id="PF01645"/>
    </source>
</evidence>
<evidence type="ECO:0000313" key="3">
    <source>
        <dbReference type="EMBL" id="GAM59397.1"/>
    </source>
</evidence>
<name>A0A0B8P4C1_9VIBR</name>
<dbReference type="GO" id="GO:0016041">
    <property type="term" value="F:glutamate synthase (ferredoxin) activity"/>
    <property type="evidence" value="ECO:0007669"/>
    <property type="project" value="UniProtKB-EC"/>
</dbReference>